<sequence length="182" mass="20683">MPTSNKAVTIETLKKYDRDVAGQAERFLAFIVVIIMRSCFAERIGSDFQLPESMPDFYRTYYVTAMGDEDPDAEPFEQREARNLLFFYNQLDAGAFDDFPDKWVLIDKETVIKITDEKDRDLGYEPDEEASAPISMPVDQSFSFKTKAARVSTQQAGSSRRQGRSAGTTKLMPKKVVIMTSF</sequence>
<organism evidence="1 2">
    <name type="scientific">Jimgerdemannia flammicorona</name>
    <dbReference type="NCBI Taxonomy" id="994334"/>
    <lineage>
        <taxon>Eukaryota</taxon>
        <taxon>Fungi</taxon>
        <taxon>Fungi incertae sedis</taxon>
        <taxon>Mucoromycota</taxon>
        <taxon>Mucoromycotina</taxon>
        <taxon>Endogonomycetes</taxon>
        <taxon>Endogonales</taxon>
        <taxon>Endogonaceae</taxon>
        <taxon>Jimgerdemannia</taxon>
    </lineage>
</organism>
<evidence type="ECO:0000313" key="2">
    <source>
        <dbReference type="Proteomes" id="UP000274822"/>
    </source>
</evidence>
<proteinExistence type="predicted"/>
<comment type="caution">
    <text evidence="1">The sequence shown here is derived from an EMBL/GenBank/DDBJ whole genome shotgun (WGS) entry which is preliminary data.</text>
</comment>
<dbReference type="EMBL" id="RBNJ01008274">
    <property type="protein sequence ID" value="RUS27497.1"/>
    <property type="molecule type" value="Genomic_DNA"/>
</dbReference>
<accession>A0A433QCJ5</accession>
<keyword evidence="2" id="KW-1185">Reference proteome</keyword>
<dbReference type="AlphaFoldDB" id="A0A433QCJ5"/>
<gene>
    <name evidence="1" type="ORF">BC938DRAFT_483156</name>
</gene>
<dbReference type="Proteomes" id="UP000274822">
    <property type="component" value="Unassembled WGS sequence"/>
</dbReference>
<reference evidence="1 2" key="1">
    <citation type="journal article" date="2018" name="New Phytol.">
        <title>Phylogenomics of Endogonaceae and evolution of mycorrhizas within Mucoromycota.</title>
        <authorList>
            <person name="Chang Y."/>
            <person name="Desiro A."/>
            <person name="Na H."/>
            <person name="Sandor L."/>
            <person name="Lipzen A."/>
            <person name="Clum A."/>
            <person name="Barry K."/>
            <person name="Grigoriev I.V."/>
            <person name="Martin F.M."/>
            <person name="Stajich J.E."/>
            <person name="Smith M.E."/>
            <person name="Bonito G."/>
            <person name="Spatafora J.W."/>
        </authorList>
    </citation>
    <scope>NUCLEOTIDE SEQUENCE [LARGE SCALE GENOMIC DNA]</scope>
    <source>
        <strain evidence="1 2">AD002</strain>
    </source>
</reference>
<protein>
    <submittedName>
        <fullName evidence="1">Uncharacterized protein</fullName>
    </submittedName>
</protein>
<name>A0A433QCJ5_9FUNG</name>
<evidence type="ECO:0000313" key="1">
    <source>
        <dbReference type="EMBL" id="RUS27497.1"/>
    </source>
</evidence>